<dbReference type="EMBL" id="FJOG01000005">
    <property type="protein sequence ID" value="CZR54752.1"/>
    <property type="molecule type" value="Genomic_DNA"/>
</dbReference>
<evidence type="ECO:0000313" key="2">
    <source>
        <dbReference type="Proteomes" id="UP000184330"/>
    </source>
</evidence>
<reference evidence="1 2" key="1">
    <citation type="submission" date="2016-03" db="EMBL/GenBank/DDBJ databases">
        <authorList>
            <person name="Ploux O."/>
        </authorList>
    </citation>
    <scope>NUCLEOTIDE SEQUENCE [LARGE SCALE GENOMIC DNA]</scope>
    <source>
        <strain evidence="1 2">UAMH 11012</strain>
    </source>
</reference>
<sequence length="350" mass="39342">MVISQSIGDIIDKFVDAPEKFQSAREYRAEWWQRVTYGSIEIAELEIRLGEYTIRLSIHLNLVLVDQMGGFRDTLRGIGEGQRLAVQTIEEIGQKMRDYHNQATCDRQALRSKLMGSQQSSSTLVDSANSPLSMLCRSKTNFVVVGRHASPSYASIHQDRPRYLDTTYAASETMEMPATPQQITILRVLIKRKAFELEDAERSSNGTTAIGQKVKSPALKLGRILDLDPDLAFLYRSGDEPDFLSIRSLGQHAKRTRFICWPKDSVEDLLEFLVLRCSIQPNCFFKGANWNLFPTGEVIHAVELSDSNTSGTKSIFNSPPEAAAEAKTVTEVDSEWADALAIYQKREREG</sequence>
<proteinExistence type="predicted"/>
<organism evidence="1 2">
    <name type="scientific">Phialocephala subalpina</name>
    <dbReference type="NCBI Taxonomy" id="576137"/>
    <lineage>
        <taxon>Eukaryota</taxon>
        <taxon>Fungi</taxon>
        <taxon>Dikarya</taxon>
        <taxon>Ascomycota</taxon>
        <taxon>Pezizomycotina</taxon>
        <taxon>Leotiomycetes</taxon>
        <taxon>Helotiales</taxon>
        <taxon>Mollisiaceae</taxon>
        <taxon>Phialocephala</taxon>
        <taxon>Phialocephala fortinii species complex</taxon>
    </lineage>
</organism>
<keyword evidence="2" id="KW-1185">Reference proteome</keyword>
<name>A0A1L7WPQ2_9HELO</name>
<dbReference type="Proteomes" id="UP000184330">
    <property type="component" value="Unassembled WGS sequence"/>
</dbReference>
<dbReference type="AlphaFoldDB" id="A0A1L7WPQ2"/>
<protein>
    <submittedName>
        <fullName evidence="1">Uncharacterized protein</fullName>
    </submittedName>
</protein>
<evidence type="ECO:0000313" key="1">
    <source>
        <dbReference type="EMBL" id="CZR54752.1"/>
    </source>
</evidence>
<accession>A0A1L7WPQ2</accession>
<gene>
    <name evidence="1" type="ORF">PAC_04636</name>
</gene>